<dbReference type="InterPro" id="IPR026032">
    <property type="entry name" value="HcaT-like"/>
</dbReference>
<evidence type="ECO:0000256" key="6">
    <source>
        <dbReference type="ARBA" id="ARBA00022989"/>
    </source>
</evidence>
<keyword evidence="6 8" id="KW-1133">Transmembrane helix</keyword>
<dbReference type="PIRSF" id="PIRSF004925">
    <property type="entry name" value="HcaT"/>
    <property type="match status" value="1"/>
</dbReference>
<evidence type="ECO:0000256" key="8">
    <source>
        <dbReference type="SAM" id="Phobius"/>
    </source>
</evidence>
<dbReference type="SUPFAM" id="SSF103473">
    <property type="entry name" value="MFS general substrate transporter"/>
    <property type="match status" value="1"/>
</dbReference>
<keyword evidence="5 8" id="KW-0812">Transmembrane</keyword>
<dbReference type="RefSeq" id="WP_143872712.1">
    <property type="nucleotide sequence ID" value="NZ_CP041660.1"/>
</dbReference>
<evidence type="ECO:0000313" key="10">
    <source>
        <dbReference type="EMBL" id="MER2493578.1"/>
    </source>
</evidence>
<keyword evidence="7 8" id="KW-0472">Membrane</keyword>
<feature type="transmembrane region" description="Helical" evidence="8">
    <location>
        <begin position="165"/>
        <end position="183"/>
    </location>
</feature>
<feature type="transmembrane region" description="Helical" evidence="8">
    <location>
        <begin position="138"/>
        <end position="159"/>
    </location>
</feature>
<evidence type="ECO:0000256" key="5">
    <source>
        <dbReference type="ARBA" id="ARBA00022692"/>
    </source>
</evidence>
<keyword evidence="3" id="KW-1003">Cell membrane</keyword>
<gene>
    <name evidence="10" type="ORF">ABS311_16995</name>
</gene>
<feature type="transmembrane region" description="Helical" evidence="8">
    <location>
        <begin position="361"/>
        <end position="379"/>
    </location>
</feature>
<feature type="transmembrane region" description="Helical" evidence="8">
    <location>
        <begin position="265"/>
        <end position="284"/>
    </location>
</feature>
<feature type="transmembrane region" description="Helical" evidence="8">
    <location>
        <begin position="42"/>
        <end position="62"/>
    </location>
</feature>
<sequence>MRAWLSSDKARLSQVYFAYFTILGVISHYIGLYLHNLALQPFMIGSALAVMTVGRIIGPTVWANIGFVSAEPKFRIQFGCLFTLLSFSLLLFNHHFIAILIALGGFAFFWSAVLPQLETICQNVLQGDAQAYSRVRMWGSISFIGFVIIAGWMFEIYGIVDSVEYMTVVLLVLLFISSFRLPPSPVQDEVDKPVSVFYILKQKHIQVFFFCSFLLQLSFASYYGFFSIYLTEEGYSGYQIGALISVGVVAEIIIFLLAGRILAKFSLYQLFVFCLAITAVRWAALSWWGSITAVLIVIQVIHAFSYGLYHVCSQKFIHAEFKGDTQAKGQAWYLSFSYGLGGACGSLLAGISWQYYYHQTYMFSAVIVMFSVLFAARYLRR</sequence>
<evidence type="ECO:0000256" key="4">
    <source>
        <dbReference type="ARBA" id="ARBA00022519"/>
    </source>
</evidence>
<comment type="caution">
    <text evidence="10">The sequence shown here is derived from an EMBL/GenBank/DDBJ whole genome shotgun (WGS) entry which is preliminary data.</text>
</comment>
<dbReference type="Gene3D" id="1.20.1250.20">
    <property type="entry name" value="MFS general substrate transporter like domains"/>
    <property type="match status" value="2"/>
</dbReference>
<comment type="subcellular location">
    <subcellularLocation>
        <location evidence="1">Cell inner membrane</location>
        <topology evidence="1">Multi-pass membrane protein</topology>
    </subcellularLocation>
</comment>
<evidence type="ECO:0000256" key="3">
    <source>
        <dbReference type="ARBA" id="ARBA00022475"/>
    </source>
</evidence>
<feature type="transmembrane region" description="Helical" evidence="8">
    <location>
        <begin position="332"/>
        <end position="355"/>
    </location>
</feature>
<feature type="transmembrane region" description="Helical" evidence="8">
    <location>
        <begin position="12"/>
        <end position="30"/>
    </location>
</feature>
<dbReference type="Pfam" id="PF12832">
    <property type="entry name" value="MFS_1_like"/>
    <property type="match status" value="1"/>
</dbReference>
<evidence type="ECO:0000259" key="9">
    <source>
        <dbReference type="PROSITE" id="PS50850"/>
    </source>
</evidence>
<dbReference type="PANTHER" id="PTHR23522">
    <property type="entry name" value="BLL5896 PROTEIN"/>
    <property type="match status" value="1"/>
</dbReference>
<evidence type="ECO:0000256" key="1">
    <source>
        <dbReference type="ARBA" id="ARBA00004429"/>
    </source>
</evidence>
<keyword evidence="4" id="KW-0997">Cell inner membrane</keyword>
<feature type="transmembrane region" description="Helical" evidence="8">
    <location>
        <begin position="290"/>
        <end position="311"/>
    </location>
</feature>
<dbReference type="EMBL" id="JBELOE010000265">
    <property type="protein sequence ID" value="MER2493578.1"/>
    <property type="molecule type" value="Genomic_DNA"/>
</dbReference>
<keyword evidence="11" id="KW-1185">Reference proteome</keyword>
<evidence type="ECO:0000256" key="7">
    <source>
        <dbReference type="ARBA" id="ARBA00023136"/>
    </source>
</evidence>
<proteinExistence type="predicted"/>
<dbReference type="PROSITE" id="PS50850">
    <property type="entry name" value="MFS"/>
    <property type="match status" value="1"/>
</dbReference>
<feature type="transmembrane region" description="Helical" evidence="8">
    <location>
        <begin position="204"/>
        <end position="225"/>
    </location>
</feature>
<dbReference type="InterPro" id="IPR036259">
    <property type="entry name" value="MFS_trans_sf"/>
</dbReference>
<dbReference type="InterPro" id="IPR024989">
    <property type="entry name" value="MFS_assoc_dom"/>
</dbReference>
<dbReference type="Proteomes" id="UP001467690">
    <property type="component" value="Unassembled WGS sequence"/>
</dbReference>
<reference evidence="10 11" key="1">
    <citation type="submission" date="2024-06" db="EMBL/GenBank/DDBJ databases">
        <authorList>
            <person name="Chen R.Y."/>
        </authorList>
    </citation>
    <scope>NUCLEOTIDE SEQUENCE [LARGE SCALE GENOMIC DNA]</scope>
    <source>
        <strain evidence="10 11">D2</strain>
    </source>
</reference>
<feature type="transmembrane region" description="Helical" evidence="8">
    <location>
        <begin position="237"/>
        <end position="258"/>
    </location>
</feature>
<keyword evidence="2" id="KW-0813">Transport</keyword>
<name>A0ABV1RKW7_9ALTE</name>
<accession>A0ABV1RKW7</accession>
<dbReference type="InterPro" id="IPR020846">
    <property type="entry name" value="MFS_dom"/>
</dbReference>
<evidence type="ECO:0000256" key="2">
    <source>
        <dbReference type="ARBA" id="ARBA00022448"/>
    </source>
</evidence>
<evidence type="ECO:0000313" key="11">
    <source>
        <dbReference type="Proteomes" id="UP001467690"/>
    </source>
</evidence>
<feature type="domain" description="Major facilitator superfamily (MFS) profile" evidence="9">
    <location>
        <begin position="204"/>
        <end position="381"/>
    </location>
</feature>
<organism evidence="10 11">
    <name type="scientific">Catenovulum sediminis</name>
    <dbReference type="NCBI Taxonomy" id="1740262"/>
    <lineage>
        <taxon>Bacteria</taxon>
        <taxon>Pseudomonadati</taxon>
        <taxon>Pseudomonadota</taxon>
        <taxon>Gammaproteobacteria</taxon>
        <taxon>Alteromonadales</taxon>
        <taxon>Alteromonadaceae</taxon>
        <taxon>Catenovulum</taxon>
    </lineage>
</organism>
<dbReference type="NCBIfam" id="NF037955">
    <property type="entry name" value="mfs"/>
    <property type="match status" value="1"/>
</dbReference>
<dbReference type="PANTHER" id="PTHR23522:SF10">
    <property type="entry name" value="3-PHENYLPROPIONIC ACID TRANSPORTER-RELATED"/>
    <property type="match status" value="1"/>
</dbReference>
<feature type="transmembrane region" description="Helical" evidence="8">
    <location>
        <begin position="97"/>
        <end position="117"/>
    </location>
</feature>
<protein>
    <submittedName>
        <fullName evidence="10">MFS transporter</fullName>
    </submittedName>
</protein>